<dbReference type="CDD" id="cd00183">
    <property type="entry name" value="TFIIS_I"/>
    <property type="match status" value="1"/>
</dbReference>
<evidence type="ECO:0000313" key="5">
    <source>
        <dbReference type="EMBL" id="KAF3542387.1"/>
    </source>
</evidence>
<keyword evidence="2 3" id="KW-0539">Nucleus</keyword>
<keyword evidence="6" id="KW-1185">Reference proteome</keyword>
<dbReference type="InterPro" id="IPR017923">
    <property type="entry name" value="TFIIS_N"/>
</dbReference>
<dbReference type="SMART" id="SM00509">
    <property type="entry name" value="TFS2N"/>
    <property type="match status" value="1"/>
</dbReference>
<feature type="domain" description="TFIIS N-terminal" evidence="4">
    <location>
        <begin position="140"/>
        <end position="219"/>
    </location>
</feature>
<evidence type="ECO:0000256" key="1">
    <source>
        <dbReference type="ARBA" id="ARBA00004123"/>
    </source>
</evidence>
<dbReference type="Gene3D" id="1.20.930.10">
    <property type="entry name" value="Conserved domain common to transcription factors TFIIS, elongin A, CRSP70"/>
    <property type="match status" value="1"/>
</dbReference>
<dbReference type="PANTHER" id="PTHR31995">
    <property type="entry name" value="TRANSCRIPTION FACTOR IIS FAMILY PROTEIN-RELATED"/>
    <property type="match status" value="1"/>
</dbReference>
<dbReference type="PROSITE" id="PS51319">
    <property type="entry name" value="TFIIS_N"/>
    <property type="match status" value="1"/>
</dbReference>
<comment type="caution">
    <text evidence="5">The sequence shown here is derived from an EMBL/GenBank/DDBJ whole genome shotgun (WGS) entry which is preliminary data.</text>
</comment>
<accession>A0ABQ7BTV3</accession>
<sequence length="231" mass="25602">MSDLRRLCSIAIRAANSQTCDGVDRCFDILGYLKKLSFSAKDIVRVSKEISPLANPSTCNNNTKLVKKTPSADLVAKVCPDLKKGNIKRSVTTLVKKQSAQPVKLYGNPRPLAREAVEIKKQKYVATVKKNSTEMLELFEIAEKSADKASAKGILLSTKETSICVDTLSLLIDFTISSSAPETNRIMKKLSYLTKHKDRKICNAATTLLQHWSQSINDQQLRELDSLKTQG</sequence>
<evidence type="ECO:0000259" key="4">
    <source>
        <dbReference type="PROSITE" id="PS51319"/>
    </source>
</evidence>
<comment type="subcellular location">
    <subcellularLocation>
        <location evidence="1 3">Nucleus</location>
    </subcellularLocation>
</comment>
<protein>
    <recommendedName>
        <fullName evidence="4">TFIIS N-terminal domain-containing protein</fullName>
    </recommendedName>
</protein>
<gene>
    <name evidence="5" type="ORF">DY000_02001748</name>
</gene>
<dbReference type="Proteomes" id="UP000266723">
    <property type="component" value="Unassembled WGS sequence"/>
</dbReference>
<proteinExistence type="predicted"/>
<evidence type="ECO:0000256" key="2">
    <source>
        <dbReference type="ARBA" id="ARBA00023242"/>
    </source>
</evidence>
<dbReference type="SUPFAM" id="SSF47676">
    <property type="entry name" value="Conserved domain common to transcription factors TFIIS, elongin A, CRSP70"/>
    <property type="match status" value="1"/>
</dbReference>
<dbReference type="EMBL" id="QGKV02000832">
    <property type="protein sequence ID" value="KAF3542387.1"/>
    <property type="molecule type" value="Genomic_DNA"/>
</dbReference>
<dbReference type="PANTHER" id="PTHR31995:SF7">
    <property type="entry name" value="TRANSCRIPTION ELONGATION FACTOR (TFIIS) FAMILY PROTEIN"/>
    <property type="match status" value="1"/>
</dbReference>
<dbReference type="InterPro" id="IPR003617">
    <property type="entry name" value="TFIIS/CRSP70_N_sub"/>
</dbReference>
<evidence type="ECO:0000256" key="3">
    <source>
        <dbReference type="PROSITE-ProRule" id="PRU00649"/>
    </source>
</evidence>
<dbReference type="InterPro" id="IPR035441">
    <property type="entry name" value="TFIIS/LEDGF_dom_sf"/>
</dbReference>
<organism evidence="5 6">
    <name type="scientific">Brassica cretica</name>
    <name type="common">Mustard</name>
    <dbReference type="NCBI Taxonomy" id="69181"/>
    <lineage>
        <taxon>Eukaryota</taxon>
        <taxon>Viridiplantae</taxon>
        <taxon>Streptophyta</taxon>
        <taxon>Embryophyta</taxon>
        <taxon>Tracheophyta</taxon>
        <taxon>Spermatophyta</taxon>
        <taxon>Magnoliopsida</taxon>
        <taxon>eudicotyledons</taxon>
        <taxon>Gunneridae</taxon>
        <taxon>Pentapetalae</taxon>
        <taxon>rosids</taxon>
        <taxon>malvids</taxon>
        <taxon>Brassicales</taxon>
        <taxon>Brassicaceae</taxon>
        <taxon>Brassiceae</taxon>
        <taxon>Brassica</taxon>
    </lineage>
</organism>
<evidence type="ECO:0000313" key="6">
    <source>
        <dbReference type="Proteomes" id="UP000266723"/>
    </source>
</evidence>
<name>A0ABQ7BTV3_BRACR</name>
<reference evidence="5 6" key="1">
    <citation type="journal article" date="2020" name="BMC Genomics">
        <title>Intraspecific diversification of the crop wild relative Brassica cretica Lam. using demographic model selection.</title>
        <authorList>
            <person name="Kioukis A."/>
            <person name="Michalopoulou V.A."/>
            <person name="Briers L."/>
            <person name="Pirintsos S."/>
            <person name="Studholme D.J."/>
            <person name="Pavlidis P."/>
            <person name="Sarris P.F."/>
        </authorList>
    </citation>
    <scope>NUCLEOTIDE SEQUENCE [LARGE SCALE GENOMIC DNA]</scope>
    <source>
        <strain evidence="6">cv. PFS-1207/04</strain>
    </source>
</reference>